<feature type="compositionally biased region" description="Basic and acidic residues" evidence="1">
    <location>
        <begin position="105"/>
        <end position="114"/>
    </location>
</feature>
<dbReference type="AlphaFoldDB" id="A0A0A9GA76"/>
<reference evidence="2" key="2">
    <citation type="journal article" date="2015" name="Data Brief">
        <title>Shoot transcriptome of the giant reed, Arundo donax.</title>
        <authorList>
            <person name="Barrero R.A."/>
            <person name="Guerrero F.D."/>
            <person name="Moolhuijzen P."/>
            <person name="Goolsby J.A."/>
            <person name="Tidwell J."/>
            <person name="Bellgard S.E."/>
            <person name="Bellgard M.I."/>
        </authorList>
    </citation>
    <scope>NUCLEOTIDE SEQUENCE</scope>
    <source>
        <tissue evidence="2">Shoot tissue taken approximately 20 cm above the soil surface</tissue>
    </source>
</reference>
<evidence type="ECO:0000313" key="2">
    <source>
        <dbReference type="EMBL" id="JAE21387.1"/>
    </source>
</evidence>
<sequence>MPHPSQWYWFFETSSSKNLHFLQKYFPMQAPQSEQFCCTSCCFVQKEQITFSISWRGISCRSRGSISSEFCETEQGPVFQRFLCVRPKPKRQGRQSSTEKMYVARKGEGNRSEDRTLASLWQCRQPKTSPQQGATTLHPRL</sequence>
<evidence type="ECO:0000256" key="1">
    <source>
        <dbReference type="SAM" id="MobiDB-lite"/>
    </source>
</evidence>
<organism evidence="2">
    <name type="scientific">Arundo donax</name>
    <name type="common">Giant reed</name>
    <name type="synonym">Donax arundinaceus</name>
    <dbReference type="NCBI Taxonomy" id="35708"/>
    <lineage>
        <taxon>Eukaryota</taxon>
        <taxon>Viridiplantae</taxon>
        <taxon>Streptophyta</taxon>
        <taxon>Embryophyta</taxon>
        <taxon>Tracheophyta</taxon>
        <taxon>Spermatophyta</taxon>
        <taxon>Magnoliopsida</taxon>
        <taxon>Liliopsida</taxon>
        <taxon>Poales</taxon>
        <taxon>Poaceae</taxon>
        <taxon>PACMAD clade</taxon>
        <taxon>Arundinoideae</taxon>
        <taxon>Arundineae</taxon>
        <taxon>Arundo</taxon>
    </lineage>
</organism>
<accession>A0A0A9GA76</accession>
<proteinExistence type="predicted"/>
<name>A0A0A9GA76_ARUDO</name>
<protein>
    <submittedName>
        <fullName evidence="2">Uncharacterized protein</fullName>
    </submittedName>
</protein>
<reference evidence="2" key="1">
    <citation type="submission" date="2014-09" db="EMBL/GenBank/DDBJ databases">
        <authorList>
            <person name="Magalhaes I.L.F."/>
            <person name="Oliveira U."/>
            <person name="Santos F.R."/>
            <person name="Vidigal T.H.D.A."/>
            <person name="Brescovit A.D."/>
            <person name="Santos A.J."/>
        </authorList>
    </citation>
    <scope>NUCLEOTIDE SEQUENCE</scope>
    <source>
        <tissue evidence="2">Shoot tissue taken approximately 20 cm above the soil surface</tissue>
    </source>
</reference>
<dbReference type="EMBL" id="GBRH01176509">
    <property type="protein sequence ID" value="JAE21387.1"/>
    <property type="molecule type" value="Transcribed_RNA"/>
</dbReference>
<feature type="region of interest" description="Disordered" evidence="1">
    <location>
        <begin position="88"/>
        <end position="114"/>
    </location>
</feature>